<reference evidence="2" key="1">
    <citation type="submission" date="2023-07" db="EMBL/GenBank/DDBJ databases">
        <title>Sorghum-associated microbial communities from plants grown in Nebraska, USA.</title>
        <authorList>
            <person name="Schachtman D."/>
        </authorList>
    </citation>
    <scope>NUCLEOTIDE SEQUENCE</scope>
    <source>
        <strain evidence="2">DS1061</strain>
    </source>
</reference>
<organism evidence="2 3">
    <name type="scientific">Paraburkholderia caledonica</name>
    <dbReference type="NCBI Taxonomy" id="134536"/>
    <lineage>
        <taxon>Bacteria</taxon>
        <taxon>Pseudomonadati</taxon>
        <taxon>Pseudomonadota</taxon>
        <taxon>Betaproteobacteria</taxon>
        <taxon>Burkholderiales</taxon>
        <taxon>Burkholderiaceae</taxon>
        <taxon>Paraburkholderia</taxon>
    </lineage>
</organism>
<dbReference type="Proteomes" id="UP001229486">
    <property type="component" value="Unassembled WGS sequence"/>
</dbReference>
<feature type="transmembrane region" description="Helical" evidence="1">
    <location>
        <begin position="20"/>
        <end position="39"/>
    </location>
</feature>
<dbReference type="RefSeq" id="WP_020067624.1">
    <property type="nucleotide sequence ID" value="NZ_JAURTK010000007.1"/>
</dbReference>
<keyword evidence="1" id="KW-1133">Transmembrane helix</keyword>
<sequence>MYQHIAKSLVTGGLISNMPVGFTVLISIINPLGAAFVFLDRM</sequence>
<proteinExistence type="predicted"/>
<keyword evidence="1" id="KW-0472">Membrane</keyword>
<gene>
    <name evidence="2" type="ORF">J2793_005348</name>
</gene>
<dbReference type="EMBL" id="JAURTK010000007">
    <property type="protein sequence ID" value="MDP9649880.1"/>
    <property type="molecule type" value="Genomic_DNA"/>
</dbReference>
<evidence type="ECO:0000313" key="3">
    <source>
        <dbReference type="Proteomes" id="UP001229486"/>
    </source>
</evidence>
<evidence type="ECO:0000313" key="2">
    <source>
        <dbReference type="EMBL" id="MDP9649880.1"/>
    </source>
</evidence>
<comment type="caution">
    <text evidence="2">The sequence shown here is derived from an EMBL/GenBank/DDBJ whole genome shotgun (WGS) entry which is preliminary data.</text>
</comment>
<name>A0AB73IIX5_9BURK</name>
<accession>A0AB73IIX5</accession>
<dbReference type="AlphaFoldDB" id="A0AB73IIX5"/>
<evidence type="ECO:0000256" key="1">
    <source>
        <dbReference type="SAM" id="Phobius"/>
    </source>
</evidence>
<dbReference type="GeneID" id="97020666"/>
<keyword evidence="1" id="KW-0812">Transmembrane</keyword>
<protein>
    <submittedName>
        <fullName evidence="2">Uncharacterized protein</fullName>
    </submittedName>
</protein>